<dbReference type="Proteomes" id="UP001607303">
    <property type="component" value="Unassembled WGS sequence"/>
</dbReference>
<name>A0ABD2BXH9_VESMC</name>
<gene>
    <name evidence="2" type="ORF">V1477_012452</name>
</gene>
<evidence type="ECO:0000313" key="3">
    <source>
        <dbReference type="Proteomes" id="UP001607303"/>
    </source>
</evidence>
<evidence type="ECO:0000313" key="2">
    <source>
        <dbReference type="EMBL" id="KAL2737496.1"/>
    </source>
</evidence>
<protein>
    <submittedName>
        <fullName evidence="2">Uncharacterized protein</fullName>
    </submittedName>
</protein>
<feature type="compositionally biased region" description="Basic and acidic residues" evidence="1">
    <location>
        <begin position="140"/>
        <end position="161"/>
    </location>
</feature>
<proteinExistence type="predicted"/>
<organism evidence="2 3">
    <name type="scientific">Vespula maculifrons</name>
    <name type="common">Eastern yellow jacket</name>
    <name type="synonym">Wasp</name>
    <dbReference type="NCBI Taxonomy" id="7453"/>
    <lineage>
        <taxon>Eukaryota</taxon>
        <taxon>Metazoa</taxon>
        <taxon>Ecdysozoa</taxon>
        <taxon>Arthropoda</taxon>
        <taxon>Hexapoda</taxon>
        <taxon>Insecta</taxon>
        <taxon>Pterygota</taxon>
        <taxon>Neoptera</taxon>
        <taxon>Endopterygota</taxon>
        <taxon>Hymenoptera</taxon>
        <taxon>Apocrita</taxon>
        <taxon>Aculeata</taxon>
        <taxon>Vespoidea</taxon>
        <taxon>Vespidae</taxon>
        <taxon>Vespinae</taxon>
        <taxon>Vespula</taxon>
    </lineage>
</organism>
<comment type="caution">
    <text evidence="2">The sequence shown here is derived from an EMBL/GenBank/DDBJ whole genome shotgun (WGS) entry which is preliminary data.</text>
</comment>
<keyword evidence="3" id="KW-1185">Reference proteome</keyword>
<evidence type="ECO:0000256" key="1">
    <source>
        <dbReference type="SAM" id="MobiDB-lite"/>
    </source>
</evidence>
<feature type="region of interest" description="Disordered" evidence="1">
    <location>
        <begin position="122"/>
        <end position="229"/>
    </location>
</feature>
<feature type="compositionally biased region" description="Basic residues" evidence="1">
    <location>
        <begin position="122"/>
        <end position="131"/>
    </location>
</feature>
<sequence length="229" mass="25328">MKKGEQKTGISSSSSNSSSLVIVVVAKADFSRNFHDRAVLNLYEAFRESNELVSSCWVPVKRGRGTPAATAATTPLLYNVGNKYISRNALGEPLPNMTYDGTLLAFLSRRLILQSHCIKPKGLHKTRRSMRPRSLQVARMKKEEEKERKREREEVIEKEEVSSSSNSSSGTSSNSVSGTIAGGFSSSRMRTDNRDESSVTDGTRSDTEDPGDYELPVPFENNSSEILEE</sequence>
<dbReference type="AlphaFoldDB" id="A0ABD2BXH9"/>
<reference evidence="2 3" key="1">
    <citation type="journal article" date="2024" name="Ann. Entomol. Soc. Am.">
        <title>Genomic analyses of the southern and eastern yellowjacket wasps (Hymenoptera: Vespidae) reveal evolutionary signatures of social life.</title>
        <authorList>
            <person name="Catto M.A."/>
            <person name="Caine P.B."/>
            <person name="Orr S.E."/>
            <person name="Hunt B.G."/>
            <person name="Goodisman M.A.D."/>
        </authorList>
    </citation>
    <scope>NUCLEOTIDE SEQUENCE [LARGE SCALE GENOMIC DNA]</scope>
    <source>
        <strain evidence="2">232</strain>
        <tissue evidence="2">Head and thorax</tissue>
    </source>
</reference>
<feature type="compositionally biased region" description="Basic and acidic residues" evidence="1">
    <location>
        <begin position="189"/>
        <end position="207"/>
    </location>
</feature>
<feature type="compositionally biased region" description="Low complexity" evidence="1">
    <location>
        <begin position="162"/>
        <end position="179"/>
    </location>
</feature>
<dbReference type="EMBL" id="JAYRBN010000065">
    <property type="protein sequence ID" value="KAL2737496.1"/>
    <property type="molecule type" value="Genomic_DNA"/>
</dbReference>
<feature type="compositionally biased region" description="Polar residues" evidence="1">
    <location>
        <begin position="220"/>
        <end position="229"/>
    </location>
</feature>
<accession>A0ABD2BXH9</accession>